<reference evidence="2" key="1">
    <citation type="journal article" date="2005" name="Nature">
        <title>The map-based sequence of the rice genome.</title>
        <authorList>
            <consortium name="International rice genome sequencing project (IRGSP)"/>
            <person name="Matsumoto T."/>
            <person name="Wu J."/>
            <person name="Kanamori H."/>
            <person name="Katayose Y."/>
            <person name="Fujisawa M."/>
            <person name="Namiki N."/>
            <person name="Mizuno H."/>
            <person name="Yamamoto K."/>
            <person name="Antonio B.A."/>
            <person name="Baba T."/>
            <person name="Sakata K."/>
            <person name="Nagamura Y."/>
            <person name="Aoki H."/>
            <person name="Arikawa K."/>
            <person name="Arita K."/>
            <person name="Bito T."/>
            <person name="Chiden Y."/>
            <person name="Fujitsuka N."/>
            <person name="Fukunaka R."/>
            <person name="Hamada M."/>
            <person name="Harada C."/>
            <person name="Hayashi A."/>
            <person name="Hijishita S."/>
            <person name="Honda M."/>
            <person name="Hosokawa S."/>
            <person name="Ichikawa Y."/>
            <person name="Idonuma A."/>
            <person name="Iijima M."/>
            <person name="Ikeda M."/>
            <person name="Ikeno M."/>
            <person name="Ito K."/>
            <person name="Ito S."/>
            <person name="Ito T."/>
            <person name="Ito Y."/>
            <person name="Ito Y."/>
            <person name="Iwabuchi A."/>
            <person name="Kamiya K."/>
            <person name="Karasawa W."/>
            <person name="Kurita K."/>
            <person name="Katagiri S."/>
            <person name="Kikuta A."/>
            <person name="Kobayashi H."/>
            <person name="Kobayashi N."/>
            <person name="Machita K."/>
            <person name="Maehara T."/>
            <person name="Masukawa M."/>
            <person name="Mizubayashi T."/>
            <person name="Mukai Y."/>
            <person name="Nagasaki H."/>
            <person name="Nagata Y."/>
            <person name="Naito S."/>
            <person name="Nakashima M."/>
            <person name="Nakama Y."/>
            <person name="Nakamichi Y."/>
            <person name="Nakamura M."/>
            <person name="Meguro A."/>
            <person name="Negishi M."/>
            <person name="Ohta I."/>
            <person name="Ohta T."/>
            <person name="Okamoto M."/>
            <person name="Ono N."/>
            <person name="Saji S."/>
            <person name="Sakaguchi M."/>
            <person name="Sakai K."/>
            <person name="Shibata M."/>
            <person name="Shimokawa T."/>
            <person name="Song J."/>
            <person name="Takazaki Y."/>
            <person name="Terasawa K."/>
            <person name="Tsugane M."/>
            <person name="Tsuji K."/>
            <person name="Ueda S."/>
            <person name="Waki K."/>
            <person name="Yamagata H."/>
            <person name="Yamamoto M."/>
            <person name="Yamamoto S."/>
            <person name="Yamane H."/>
            <person name="Yoshiki S."/>
            <person name="Yoshihara R."/>
            <person name="Yukawa K."/>
            <person name="Zhong H."/>
            <person name="Yano M."/>
            <person name="Yuan Q."/>
            <person name="Ouyang S."/>
            <person name="Liu J."/>
            <person name="Jones K.M."/>
            <person name="Gansberger K."/>
            <person name="Moffat K."/>
            <person name="Hill J."/>
            <person name="Bera J."/>
            <person name="Fadrosh D."/>
            <person name="Jin S."/>
            <person name="Johri S."/>
            <person name="Kim M."/>
            <person name="Overton L."/>
            <person name="Reardon M."/>
            <person name="Tsitrin T."/>
            <person name="Vuong H."/>
            <person name="Weaver B."/>
            <person name="Ciecko A."/>
            <person name="Tallon L."/>
            <person name="Jackson J."/>
            <person name="Pai G."/>
            <person name="Aken S.V."/>
            <person name="Utterback T."/>
            <person name="Reidmuller S."/>
            <person name="Feldblyum T."/>
            <person name="Hsiao J."/>
            <person name="Zismann V."/>
            <person name="Iobst S."/>
            <person name="de Vazeille A.R."/>
            <person name="Buell C.R."/>
            <person name="Ying K."/>
            <person name="Li Y."/>
            <person name="Lu T."/>
            <person name="Huang Y."/>
            <person name="Zhao Q."/>
            <person name="Feng Q."/>
            <person name="Zhang L."/>
            <person name="Zhu J."/>
            <person name="Weng Q."/>
            <person name="Mu J."/>
            <person name="Lu Y."/>
            <person name="Fan D."/>
            <person name="Liu Y."/>
            <person name="Guan J."/>
            <person name="Zhang Y."/>
            <person name="Yu S."/>
            <person name="Liu X."/>
            <person name="Zhang Y."/>
            <person name="Hong G."/>
            <person name="Han B."/>
            <person name="Choisne N."/>
            <person name="Demange N."/>
            <person name="Orjeda G."/>
            <person name="Samain S."/>
            <person name="Cattolico L."/>
            <person name="Pelletier E."/>
            <person name="Couloux A."/>
            <person name="Segurens B."/>
            <person name="Wincker P."/>
            <person name="D'Hont A."/>
            <person name="Scarpelli C."/>
            <person name="Weissenbach J."/>
            <person name="Salanoubat M."/>
            <person name="Quetier F."/>
            <person name="Yu Y."/>
            <person name="Kim H.R."/>
            <person name="Rambo T."/>
            <person name="Currie J."/>
            <person name="Collura K."/>
            <person name="Luo M."/>
            <person name="Yang T."/>
            <person name="Ammiraju J.S.S."/>
            <person name="Engler F."/>
            <person name="Soderlund C."/>
            <person name="Wing R.A."/>
            <person name="Palmer L.E."/>
            <person name="de la Bastide M."/>
            <person name="Spiegel L."/>
            <person name="Nascimento L."/>
            <person name="Zutavern T."/>
            <person name="O'Shaughnessy A."/>
            <person name="Dike S."/>
            <person name="Dedhia N."/>
            <person name="Preston R."/>
            <person name="Balija V."/>
            <person name="McCombie W.R."/>
            <person name="Chow T."/>
            <person name="Chen H."/>
            <person name="Chung M."/>
            <person name="Chen C."/>
            <person name="Shaw J."/>
            <person name="Wu H."/>
            <person name="Hsiao K."/>
            <person name="Chao Y."/>
            <person name="Chu M."/>
            <person name="Cheng C."/>
            <person name="Hour A."/>
            <person name="Lee P."/>
            <person name="Lin S."/>
            <person name="Lin Y."/>
            <person name="Liou J."/>
            <person name="Liu S."/>
            <person name="Hsing Y."/>
            <person name="Raghuvanshi S."/>
            <person name="Mohanty A."/>
            <person name="Bharti A.K."/>
            <person name="Gaur A."/>
            <person name="Gupta V."/>
            <person name="Kumar D."/>
            <person name="Ravi V."/>
            <person name="Vij S."/>
            <person name="Kapur A."/>
            <person name="Khurana P."/>
            <person name="Khurana P."/>
            <person name="Khurana J.P."/>
            <person name="Tyagi A.K."/>
            <person name="Gaikwad K."/>
            <person name="Singh A."/>
            <person name="Dalal V."/>
            <person name="Srivastava S."/>
            <person name="Dixit A."/>
            <person name="Pal A.K."/>
            <person name="Ghazi I.A."/>
            <person name="Yadav M."/>
            <person name="Pandit A."/>
            <person name="Bhargava A."/>
            <person name="Sureshbabu K."/>
            <person name="Batra K."/>
            <person name="Sharma T.R."/>
            <person name="Mohapatra T."/>
            <person name="Singh N.K."/>
            <person name="Messing J."/>
            <person name="Nelson A.B."/>
            <person name="Fuks G."/>
            <person name="Kavchok S."/>
            <person name="Keizer G."/>
            <person name="Linton E."/>
            <person name="Llaca V."/>
            <person name="Song R."/>
            <person name="Tanyolac B."/>
            <person name="Young S."/>
            <person name="Ho-Il K."/>
            <person name="Hahn J.H."/>
            <person name="Sangsakoo G."/>
            <person name="Vanavichit A."/>
            <person name="de Mattos Luiz.A.T."/>
            <person name="Zimmer P.D."/>
            <person name="Malone G."/>
            <person name="Dellagostin O."/>
            <person name="de Oliveira A.C."/>
            <person name="Bevan M."/>
            <person name="Bancroft I."/>
            <person name="Minx P."/>
            <person name="Cordum H."/>
            <person name="Wilson R."/>
            <person name="Cheng Z."/>
            <person name="Jin W."/>
            <person name="Jiang J."/>
            <person name="Leong S.A."/>
            <person name="Iwama H."/>
            <person name="Gojobori T."/>
            <person name="Itoh T."/>
            <person name="Niimura Y."/>
            <person name="Fujii Y."/>
            <person name="Habara T."/>
            <person name="Sakai H."/>
            <person name="Sato Y."/>
            <person name="Wilson G."/>
            <person name="Kumar K."/>
            <person name="McCouch S."/>
            <person name="Juretic N."/>
            <person name="Hoen D."/>
            <person name="Wright S."/>
            <person name="Bruskiewich R."/>
            <person name="Bureau T."/>
            <person name="Miyao A."/>
            <person name="Hirochika H."/>
            <person name="Nishikawa T."/>
            <person name="Kadowaki K."/>
            <person name="Sugiura M."/>
            <person name="Burr B."/>
            <person name="Sasaki T."/>
        </authorList>
    </citation>
    <scope>NUCLEOTIDE SEQUENCE [LARGE SCALE GENOMIC DNA]</scope>
    <source>
        <strain evidence="2">cv. Nipponbare</strain>
    </source>
</reference>
<name>Q6AUA0_ORYSJ</name>
<sequence>MAFVITAMPPSALPLIHHLQRQGGGQTGDGDRKQRQIIFGIQ</sequence>
<dbReference type="AlphaFoldDB" id="Q6AUA0"/>
<evidence type="ECO:0000313" key="2">
    <source>
        <dbReference type="Proteomes" id="UP000000763"/>
    </source>
</evidence>
<evidence type="ECO:0000313" key="1">
    <source>
        <dbReference type="EMBL" id="AAT85247.1"/>
    </source>
</evidence>
<gene>
    <name evidence="1" type="primary">P0668F02.1</name>
</gene>
<proteinExistence type="predicted"/>
<organism evidence="1 2">
    <name type="scientific">Oryza sativa subsp. japonica</name>
    <name type="common">Rice</name>
    <dbReference type="NCBI Taxonomy" id="39947"/>
    <lineage>
        <taxon>Eukaryota</taxon>
        <taxon>Viridiplantae</taxon>
        <taxon>Streptophyta</taxon>
        <taxon>Embryophyta</taxon>
        <taxon>Tracheophyta</taxon>
        <taxon>Spermatophyta</taxon>
        <taxon>Magnoliopsida</taxon>
        <taxon>Liliopsida</taxon>
        <taxon>Poales</taxon>
        <taxon>Poaceae</taxon>
        <taxon>BOP clade</taxon>
        <taxon>Oryzoideae</taxon>
        <taxon>Oryzeae</taxon>
        <taxon>Oryzinae</taxon>
        <taxon>Oryza</taxon>
        <taxon>Oryza sativa</taxon>
    </lineage>
</organism>
<protein>
    <submittedName>
        <fullName evidence="1">Uncharacterized protein</fullName>
    </submittedName>
</protein>
<reference evidence="2" key="2">
    <citation type="journal article" date="2008" name="Nucleic Acids Res.">
        <title>The rice annotation project database (RAP-DB): 2008 update.</title>
        <authorList>
            <consortium name="The rice annotation project (RAP)"/>
        </authorList>
    </citation>
    <scope>GENOME REANNOTATION</scope>
    <source>
        <strain evidence="2">cv. Nipponbare</strain>
    </source>
</reference>
<dbReference type="EMBL" id="AC130729">
    <property type="protein sequence ID" value="AAT85247.1"/>
    <property type="molecule type" value="Genomic_DNA"/>
</dbReference>
<dbReference type="Proteomes" id="UP000000763">
    <property type="component" value="Chromosome 5"/>
</dbReference>
<accession>Q6AUA0</accession>